<gene>
    <name evidence="1" type="ORF">ColSpa_02752</name>
</gene>
<dbReference type="EMBL" id="BQXU01000005">
    <property type="protein sequence ID" value="GKT42571.1"/>
    <property type="molecule type" value="Genomic_DNA"/>
</dbReference>
<name>A0AA37L6A7_9PEZI</name>
<reference evidence="1 2" key="1">
    <citation type="submission" date="2022-03" db="EMBL/GenBank/DDBJ databases">
        <title>Genome data of Colletotrichum spp.</title>
        <authorList>
            <person name="Utami Y.D."/>
            <person name="Hiruma K."/>
        </authorList>
    </citation>
    <scope>NUCLEOTIDE SEQUENCE [LARGE SCALE GENOMIC DNA]</scope>
    <source>
        <strain evidence="1 2">MAFF 239500</strain>
    </source>
</reference>
<organism evidence="1 2">
    <name type="scientific">Colletotrichum spaethianum</name>
    <dbReference type="NCBI Taxonomy" id="700344"/>
    <lineage>
        <taxon>Eukaryota</taxon>
        <taxon>Fungi</taxon>
        <taxon>Dikarya</taxon>
        <taxon>Ascomycota</taxon>
        <taxon>Pezizomycotina</taxon>
        <taxon>Sordariomycetes</taxon>
        <taxon>Hypocreomycetidae</taxon>
        <taxon>Glomerellales</taxon>
        <taxon>Glomerellaceae</taxon>
        <taxon>Colletotrichum</taxon>
        <taxon>Colletotrichum spaethianum species complex</taxon>
    </lineage>
</organism>
<protein>
    <submittedName>
        <fullName evidence="1">Uncharacterized protein</fullName>
    </submittedName>
</protein>
<proteinExistence type="predicted"/>
<dbReference type="Proteomes" id="UP001055115">
    <property type="component" value="Unassembled WGS sequence"/>
</dbReference>
<dbReference type="RefSeq" id="XP_049124921.1">
    <property type="nucleotide sequence ID" value="XM_049268964.1"/>
</dbReference>
<keyword evidence="2" id="KW-1185">Reference proteome</keyword>
<evidence type="ECO:0000313" key="1">
    <source>
        <dbReference type="EMBL" id="GKT42571.1"/>
    </source>
</evidence>
<dbReference type="GeneID" id="73323554"/>
<comment type="caution">
    <text evidence="1">The sequence shown here is derived from an EMBL/GenBank/DDBJ whole genome shotgun (WGS) entry which is preliminary data.</text>
</comment>
<evidence type="ECO:0000313" key="2">
    <source>
        <dbReference type="Proteomes" id="UP001055115"/>
    </source>
</evidence>
<dbReference type="AlphaFoldDB" id="A0AA37L6A7"/>
<sequence length="253" mass="29945">MMFSDDINFLSQSTQCIHMTRLKNYWSRPVYTSIDQQHGLVHKQQLTGYSKPSGNNIRWLEVQPKIPATPFATPEGCGYKREHDQWMRIWPALLELPYLQRFTLWLDHKEELNWDVVGERDTLQNLSDIMPTLKSRNVRVIVKLPEVCDEELNTDGEHFIKELPEFELQRRTHLPLVKIPQNGVGDYVVSWNHNKDNGHAPPELRYLQESYYGMLNIDVFHLLEYDLNSFEFREHPLLGLIFQNDHDLIQAQY</sequence>
<accession>A0AA37L6A7</accession>